<dbReference type="InterPro" id="IPR051801">
    <property type="entry name" value="GH28_Enzymes"/>
</dbReference>
<evidence type="ECO:0000313" key="3">
    <source>
        <dbReference type="EMBL" id="CAI0403185.1"/>
    </source>
</evidence>
<keyword evidence="4" id="KW-1185">Reference proteome</keyword>
<evidence type="ECO:0000313" key="4">
    <source>
        <dbReference type="Proteomes" id="UP001154282"/>
    </source>
</evidence>
<proteinExistence type="predicted"/>
<dbReference type="Gene3D" id="2.160.20.10">
    <property type="entry name" value="Single-stranded right-handed beta-helix, Pectin lyase-like"/>
    <property type="match status" value="1"/>
</dbReference>
<keyword evidence="2" id="KW-0134">Cell wall</keyword>
<dbReference type="AlphaFoldDB" id="A0AAV0J2D8"/>
<organism evidence="3 4">
    <name type="scientific">Linum tenue</name>
    <dbReference type="NCBI Taxonomy" id="586396"/>
    <lineage>
        <taxon>Eukaryota</taxon>
        <taxon>Viridiplantae</taxon>
        <taxon>Streptophyta</taxon>
        <taxon>Embryophyta</taxon>
        <taxon>Tracheophyta</taxon>
        <taxon>Spermatophyta</taxon>
        <taxon>Magnoliopsida</taxon>
        <taxon>eudicotyledons</taxon>
        <taxon>Gunneridae</taxon>
        <taxon>Pentapetalae</taxon>
        <taxon>rosids</taxon>
        <taxon>fabids</taxon>
        <taxon>Malpighiales</taxon>
        <taxon>Linaceae</taxon>
        <taxon>Linum</taxon>
    </lineage>
</organism>
<name>A0AAV0J2D8_9ROSI</name>
<keyword evidence="2" id="KW-0964">Secreted</keyword>
<sequence length="156" mass="16724">MTAINSQSGTRIKPVVGRGGYMKDIFARRMTISGMEKVSWMSGAYKSHAEGGSTPTPCPHLNTPSYRDVVAQNVTVSAILDGLDKAQFTGICISNVTLNLGPAARELQWNRTNFARTTSRVTPKPCDALTGKAGDCPFSEDKLPIDDVVLKSCSTA</sequence>
<dbReference type="Proteomes" id="UP001154282">
    <property type="component" value="Unassembled WGS sequence"/>
</dbReference>
<dbReference type="InterPro" id="IPR012334">
    <property type="entry name" value="Pectin_lyas_fold"/>
</dbReference>
<comment type="subcellular location">
    <subcellularLocation>
        <location evidence="1">Secreted</location>
        <location evidence="1">Cell wall</location>
    </subcellularLocation>
</comment>
<dbReference type="PANTHER" id="PTHR31339">
    <property type="entry name" value="PECTIN LYASE-RELATED"/>
    <property type="match status" value="1"/>
</dbReference>
<dbReference type="SUPFAM" id="SSF51126">
    <property type="entry name" value="Pectin lyase-like"/>
    <property type="match status" value="1"/>
</dbReference>
<gene>
    <name evidence="3" type="ORF">LITE_LOCUS11929</name>
</gene>
<dbReference type="EMBL" id="CAMGYJ010000004">
    <property type="protein sequence ID" value="CAI0403185.1"/>
    <property type="molecule type" value="Genomic_DNA"/>
</dbReference>
<dbReference type="PANTHER" id="PTHR31339:SF12">
    <property type="entry name" value="ENDO-POLYGALACTURONASE-LIKE PROTEIN"/>
    <property type="match status" value="1"/>
</dbReference>
<dbReference type="InterPro" id="IPR011050">
    <property type="entry name" value="Pectin_lyase_fold/virulence"/>
</dbReference>
<evidence type="ECO:0000256" key="2">
    <source>
        <dbReference type="ARBA" id="ARBA00022512"/>
    </source>
</evidence>
<protein>
    <submittedName>
        <fullName evidence="3">Uncharacterized protein</fullName>
    </submittedName>
</protein>
<reference evidence="3" key="1">
    <citation type="submission" date="2022-08" db="EMBL/GenBank/DDBJ databases">
        <authorList>
            <person name="Gutierrez-Valencia J."/>
        </authorList>
    </citation>
    <scope>NUCLEOTIDE SEQUENCE</scope>
</reference>
<evidence type="ECO:0000256" key="1">
    <source>
        <dbReference type="ARBA" id="ARBA00004191"/>
    </source>
</evidence>
<accession>A0AAV0J2D8</accession>
<comment type="caution">
    <text evidence="3">The sequence shown here is derived from an EMBL/GenBank/DDBJ whole genome shotgun (WGS) entry which is preliminary data.</text>
</comment>